<reference evidence="1 2" key="1">
    <citation type="submission" date="2020-06" db="EMBL/GenBank/DDBJ databases">
        <title>Characterization of fructooligosaccharide metabolism and fructooligosaccharide-degrading enzymes in human commensal butyrate producers.</title>
        <authorList>
            <person name="Tanno H."/>
            <person name="Fujii T."/>
            <person name="Hirano K."/>
            <person name="Maeno S."/>
            <person name="Tonozuka T."/>
            <person name="Sakamoto M."/>
            <person name="Ohkuma M."/>
            <person name="Tochio T."/>
            <person name="Endo A."/>
        </authorList>
    </citation>
    <scope>NUCLEOTIDE SEQUENCE [LARGE SCALE GENOMIC DNA]</scope>
    <source>
        <strain evidence="1 2">JCM 31056</strain>
    </source>
</reference>
<name>A0ABQ1DWL9_9FIRM</name>
<gene>
    <name evidence="1" type="ORF">BUFA31_02900</name>
</gene>
<organism evidence="1 2">
    <name type="scientific">Butyricicoccus faecihominis</name>
    <dbReference type="NCBI Taxonomy" id="1712515"/>
    <lineage>
        <taxon>Bacteria</taxon>
        <taxon>Bacillati</taxon>
        <taxon>Bacillota</taxon>
        <taxon>Clostridia</taxon>
        <taxon>Eubacteriales</taxon>
        <taxon>Butyricicoccaceae</taxon>
        <taxon>Butyricicoccus</taxon>
    </lineage>
</organism>
<protein>
    <submittedName>
        <fullName evidence="1">Uncharacterized protein</fullName>
    </submittedName>
</protein>
<dbReference type="Proteomes" id="UP000620147">
    <property type="component" value="Unassembled WGS sequence"/>
</dbReference>
<evidence type="ECO:0000313" key="1">
    <source>
        <dbReference type="EMBL" id="GFO87126.1"/>
    </source>
</evidence>
<sequence length="106" mass="11317">MSGGEPSSIKQKPSCAADLPILSPKCGKAAGCVYSNYLCAVLWGAERFSIETTLSIEGDMPSLRLGQIPAGQKFLPMVETFAPSCIKTHAHVAGFYESYGVAIRFD</sequence>
<proteinExistence type="predicted"/>
<dbReference type="EMBL" id="BLYJ01000002">
    <property type="protein sequence ID" value="GFO87126.1"/>
    <property type="molecule type" value="Genomic_DNA"/>
</dbReference>
<keyword evidence="2" id="KW-1185">Reference proteome</keyword>
<comment type="caution">
    <text evidence="1">The sequence shown here is derived from an EMBL/GenBank/DDBJ whole genome shotgun (WGS) entry which is preliminary data.</text>
</comment>
<accession>A0ABQ1DWL9</accession>
<evidence type="ECO:0000313" key="2">
    <source>
        <dbReference type="Proteomes" id="UP000620147"/>
    </source>
</evidence>